<dbReference type="Gene3D" id="3.90.550.10">
    <property type="entry name" value="Spore Coat Polysaccharide Biosynthesis Protein SpsA, Chain A"/>
    <property type="match status" value="1"/>
</dbReference>
<feature type="transmembrane region" description="Helical" evidence="1">
    <location>
        <begin position="269"/>
        <end position="294"/>
    </location>
</feature>
<dbReference type="Pfam" id="PF00535">
    <property type="entry name" value="Glycos_transf_2"/>
    <property type="match status" value="1"/>
</dbReference>
<evidence type="ECO:0000256" key="1">
    <source>
        <dbReference type="SAM" id="Phobius"/>
    </source>
</evidence>
<sequence length="310" mass="35050">MKLVIQIPCYNEQDTVLTALSALPKKICNIDEIEILVIDDGSNDNTSQVVKDWGVDRVVSFTRNLGLARAFEAGLNTSLQMGADIIVNFDADNQYCADDIEKLIEPILNKKADIVIGTRPIEDIKHFSFVKKVLQKLGSYVMRKVSATDVQDAPSGFRAISADAARRINIFDNYTYTLEMIIQAQRKGLNIVCVPIRVNEDLRPSRLVKSNFSYIVRSIVTMMRIFIIYRPFRFFAFIGLLMLLSAAVLGFRFLYFYLTGDGQGHIQSLILCAILSFLAFQCGLLAVISDLLAINRKLLEDVQFMLRERK</sequence>
<keyword evidence="1" id="KW-0812">Transmembrane</keyword>
<reference evidence="3" key="2">
    <citation type="journal article" date="2021" name="PeerJ">
        <title>Extensive microbial diversity within the chicken gut microbiome revealed by metagenomics and culture.</title>
        <authorList>
            <person name="Gilroy R."/>
            <person name="Ravi A."/>
            <person name="Getino M."/>
            <person name="Pursley I."/>
            <person name="Horton D.L."/>
            <person name="Alikhan N.F."/>
            <person name="Baker D."/>
            <person name="Gharbi K."/>
            <person name="Hall N."/>
            <person name="Watson M."/>
            <person name="Adriaenssens E.M."/>
            <person name="Foster-Nyarko E."/>
            <person name="Jarju S."/>
            <person name="Secka A."/>
            <person name="Antonio M."/>
            <person name="Oren A."/>
            <person name="Chaudhuri R.R."/>
            <person name="La Ragione R."/>
            <person name="Hildebrand F."/>
            <person name="Pallen M.J."/>
        </authorList>
    </citation>
    <scope>NUCLEOTIDE SEQUENCE</scope>
    <source>
        <strain evidence="3">CHK152-2871</strain>
    </source>
</reference>
<proteinExistence type="predicted"/>
<dbReference type="PANTHER" id="PTHR48090:SF7">
    <property type="entry name" value="RFBJ PROTEIN"/>
    <property type="match status" value="1"/>
</dbReference>
<name>A0A9D1FHV5_9BACT</name>
<accession>A0A9D1FHV5</accession>
<dbReference type="Proteomes" id="UP000886865">
    <property type="component" value="Unassembled WGS sequence"/>
</dbReference>
<dbReference type="CDD" id="cd04179">
    <property type="entry name" value="DPM_DPG-synthase_like"/>
    <property type="match status" value="1"/>
</dbReference>
<dbReference type="InterPro" id="IPR029044">
    <property type="entry name" value="Nucleotide-diphossugar_trans"/>
</dbReference>
<feature type="domain" description="Glycosyltransferase 2-like" evidence="2">
    <location>
        <begin position="7"/>
        <end position="166"/>
    </location>
</feature>
<evidence type="ECO:0000259" key="2">
    <source>
        <dbReference type="Pfam" id="PF00535"/>
    </source>
</evidence>
<evidence type="ECO:0000313" key="4">
    <source>
        <dbReference type="Proteomes" id="UP000886865"/>
    </source>
</evidence>
<comment type="caution">
    <text evidence="3">The sequence shown here is derived from an EMBL/GenBank/DDBJ whole genome shotgun (WGS) entry which is preliminary data.</text>
</comment>
<dbReference type="InterPro" id="IPR050256">
    <property type="entry name" value="Glycosyltransferase_2"/>
</dbReference>
<gene>
    <name evidence="3" type="ORF">IAA86_03815</name>
</gene>
<protein>
    <submittedName>
        <fullName evidence="3">Glycosyltransferase family 2 protein</fullName>
    </submittedName>
</protein>
<dbReference type="InterPro" id="IPR001173">
    <property type="entry name" value="Glyco_trans_2-like"/>
</dbReference>
<dbReference type="PANTHER" id="PTHR48090">
    <property type="entry name" value="UNDECAPRENYL-PHOSPHATE 4-DEOXY-4-FORMAMIDO-L-ARABINOSE TRANSFERASE-RELATED"/>
    <property type="match status" value="1"/>
</dbReference>
<keyword evidence="1" id="KW-0472">Membrane</keyword>
<dbReference type="EMBL" id="DVJQ01000034">
    <property type="protein sequence ID" value="HIS74131.1"/>
    <property type="molecule type" value="Genomic_DNA"/>
</dbReference>
<dbReference type="SUPFAM" id="SSF53448">
    <property type="entry name" value="Nucleotide-diphospho-sugar transferases"/>
    <property type="match status" value="1"/>
</dbReference>
<dbReference type="AlphaFoldDB" id="A0A9D1FHV5"/>
<evidence type="ECO:0000313" key="3">
    <source>
        <dbReference type="EMBL" id="HIS74131.1"/>
    </source>
</evidence>
<keyword evidence="1" id="KW-1133">Transmembrane helix</keyword>
<reference evidence="3" key="1">
    <citation type="submission" date="2020-10" db="EMBL/GenBank/DDBJ databases">
        <authorList>
            <person name="Gilroy R."/>
        </authorList>
    </citation>
    <scope>NUCLEOTIDE SEQUENCE</scope>
    <source>
        <strain evidence="3">CHK152-2871</strain>
    </source>
</reference>
<organism evidence="3 4">
    <name type="scientific">Candidatus Galligastranaerophilus intestinavium</name>
    <dbReference type="NCBI Taxonomy" id="2840836"/>
    <lineage>
        <taxon>Bacteria</taxon>
        <taxon>Candidatus Galligastranaerophilus</taxon>
    </lineage>
</organism>
<feature type="transmembrane region" description="Helical" evidence="1">
    <location>
        <begin position="235"/>
        <end position="257"/>
    </location>
</feature>